<dbReference type="GO" id="GO:0005886">
    <property type="term" value="C:plasma membrane"/>
    <property type="evidence" value="ECO:0007669"/>
    <property type="project" value="TreeGrafter"/>
</dbReference>
<keyword evidence="6" id="KW-0472">Membrane</keyword>
<dbReference type="SUPFAM" id="SSF55073">
    <property type="entry name" value="Nucleotide cyclase"/>
    <property type="match status" value="1"/>
</dbReference>
<dbReference type="PANTHER" id="PTHR45138:SF9">
    <property type="entry name" value="DIGUANYLATE CYCLASE DGCM-RELATED"/>
    <property type="match status" value="1"/>
</dbReference>
<dbReference type="NCBIfam" id="TIGR02481">
    <property type="entry name" value="hemeryth_dom"/>
    <property type="match status" value="1"/>
</dbReference>
<dbReference type="PROSITE" id="PS00550">
    <property type="entry name" value="HEMERYTHRINS"/>
    <property type="match status" value="1"/>
</dbReference>
<evidence type="ECO:0000259" key="7">
    <source>
        <dbReference type="PROSITE" id="PS50887"/>
    </source>
</evidence>
<dbReference type="Pfam" id="PF01814">
    <property type="entry name" value="Hemerythrin"/>
    <property type="match status" value="1"/>
</dbReference>
<keyword evidence="4" id="KW-0408">Iron</keyword>
<evidence type="ECO:0000256" key="2">
    <source>
        <dbReference type="ARBA" id="ARBA00012528"/>
    </source>
</evidence>
<dbReference type="CDD" id="cd12107">
    <property type="entry name" value="Hemerythrin"/>
    <property type="match status" value="1"/>
</dbReference>
<gene>
    <name evidence="8" type="ORF">KM92DES2_10014</name>
</gene>
<organism evidence="8">
    <name type="scientific">uncultured Desulfovibrio sp</name>
    <dbReference type="NCBI Taxonomy" id="167968"/>
    <lineage>
        <taxon>Bacteria</taxon>
        <taxon>Pseudomonadati</taxon>
        <taxon>Thermodesulfobacteriota</taxon>
        <taxon>Desulfovibrionia</taxon>
        <taxon>Desulfovibrionales</taxon>
        <taxon>Desulfovibrionaceae</taxon>
        <taxon>Desulfovibrio</taxon>
        <taxon>environmental samples</taxon>
    </lineage>
</organism>
<feature type="transmembrane region" description="Helical" evidence="6">
    <location>
        <begin position="149"/>
        <end position="172"/>
    </location>
</feature>
<dbReference type="GO" id="GO:0043709">
    <property type="term" value="P:cell adhesion involved in single-species biofilm formation"/>
    <property type="evidence" value="ECO:0007669"/>
    <property type="project" value="TreeGrafter"/>
</dbReference>
<dbReference type="InterPro" id="IPR029787">
    <property type="entry name" value="Nucleotide_cyclase"/>
</dbReference>
<keyword evidence="6" id="KW-0812">Transmembrane</keyword>
<proteinExistence type="inferred from homology"/>
<feature type="transmembrane region" description="Helical" evidence="6">
    <location>
        <begin position="61"/>
        <end position="82"/>
    </location>
</feature>
<feature type="transmembrane region" description="Helical" evidence="6">
    <location>
        <begin position="94"/>
        <end position="111"/>
    </location>
</feature>
<dbReference type="GO" id="GO:0052621">
    <property type="term" value="F:diguanylate cyclase activity"/>
    <property type="evidence" value="ECO:0007669"/>
    <property type="project" value="UniProtKB-EC"/>
</dbReference>
<dbReference type="EMBL" id="FLUP01000001">
    <property type="protein sequence ID" value="SBV90551.1"/>
    <property type="molecule type" value="Genomic_DNA"/>
</dbReference>
<evidence type="ECO:0000256" key="6">
    <source>
        <dbReference type="SAM" id="Phobius"/>
    </source>
</evidence>
<name>A0A212ITN3_9BACT</name>
<dbReference type="PROSITE" id="PS50887">
    <property type="entry name" value="GGDEF"/>
    <property type="match status" value="1"/>
</dbReference>
<dbReference type="InterPro" id="IPR012312">
    <property type="entry name" value="Hemerythrin-like"/>
</dbReference>
<accession>A0A212ITN3</accession>
<dbReference type="NCBIfam" id="TIGR00254">
    <property type="entry name" value="GGDEF"/>
    <property type="match status" value="1"/>
</dbReference>
<evidence type="ECO:0000256" key="1">
    <source>
        <dbReference type="ARBA" id="ARBA00010587"/>
    </source>
</evidence>
<evidence type="ECO:0000256" key="3">
    <source>
        <dbReference type="ARBA" id="ARBA00022723"/>
    </source>
</evidence>
<dbReference type="Gene3D" id="1.20.120.50">
    <property type="entry name" value="Hemerythrin-like"/>
    <property type="match status" value="1"/>
</dbReference>
<dbReference type="InterPro" id="IPR000160">
    <property type="entry name" value="GGDEF_dom"/>
</dbReference>
<sequence>MEFHIPTMFVMLVAGCITLAVSALAASERHAGDGLREWGLALCIHATSYILFALRETIPDFLSIVCANALFSISYAIFYYAVHIFLGVHPKYRFLFWGPPLIITVGVLVFFDSVIFRVLLVNAMLALQGFLVQKALLSYKFDFSVRGRNLMLFGIGLSIITLAWKFCVAIVAPHQIMSIFQTSPVQVTLYIVTFISLIMVSTGFALMAKERSDAALRKAALLDRLTGCWNRVRIEEILQQEMARMHRYGHPVTLLMLDLDNFKRINDQFGHLAGDEVLRGFGRMLRTDIRATDVPGRWGGEEFVVVLPSSTFFDAVTLAEHIRDHLEKFNFSFNSRVTVSIGVAACRATDTVEEWMQRADMALYRAKIGGRNQVIVEDLDGSISNFICSPSSALRLQWSDTYECGHDEIDRQHRNLFATVNNLLQLDSSGADKKTIGTAVEGLLADTVEHFQFEEYILNQIGYPDAPSHIQAHQHLLDRANVLLAQYQRNGADLAALLRFMIYELTAQHIMIDDRCFGKIDAAAPEIPAP</sequence>
<dbReference type="EC" id="2.7.7.65" evidence="2"/>
<keyword evidence="6" id="KW-1133">Transmembrane helix</keyword>
<feature type="transmembrane region" description="Helical" evidence="6">
    <location>
        <begin position="38"/>
        <end position="55"/>
    </location>
</feature>
<dbReference type="InterPro" id="IPR050469">
    <property type="entry name" value="Diguanylate_Cyclase"/>
</dbReference>
<dbReference type="Gene3D" id="3.30.70.270">
    <property type="match status" value="1"/>
</dbReference>
<protein>
    <recommendedName>
        <fullName evidence="2">diguanylate cyclase</fullName>
        <ecNumber evidence="2">2.7.7.65</ecNumber>
    </recommendedName>
</protein>
<evidence type="ECO:0000313" key="8">
    <source>
        <dbReference type="EMBL" id="SBV90551.1"/>
    </source>
</evidence>
<comment type="similarity">
    <text evidence="1">Belongs to the hemerythrin family.</text>
</comment>
<evidence type="ECO:0000256" key="4">
    <source>
        <dbReference type="ARBA" id="ARBA00023004"/>
    </source>
</evidence>
<evidence type="ECO:0000256" key="5">
    <source>
        <dbReference type="ARBA" id="ARBA00034247"/>
    </source>
</evidence>
<feature type="transmembrane region" description="Helical" evidence="6">
    <location>
        <begin position="187"/>
        <end position="208"/>
    </location>
</feature>
<feature type="domain" description="GGDEF" evidence="7">
    <location>
        <begin position="250"/>
        <end position="379"/>
    </location>
</feature>
<dbReference type="InterPro" id="IPR012827">
    <property type="entry name" value="Hemerythrin_metal-bd"/>
</dbReference>
<dbReference type="GO" id="GO:1902201">
    <property type="term" value="P:negative regulation of bacterial-type flagellum-dependent cell motility"/>
    <property type="evidence" value="ECO:0007669"/>
    <property type="project" value="TreeGrafter"/>
</dbReference>
<dbReference type="SUPFAM" id="SSF47188">
    <property type="entry name" value="Hemerythrin-like"/>
    <property type="match status" value="1"/>
</dbReference>
<dbReference type="FunFam" id="3.30.70.270:FF:000001">
    <property type="entry name" value="Diguanylate cyclase domain protein"/>
    <property type="match status" value="1"/>
</dbReference>
<comment type="catalytic activity">
    <reaction evidence="5">
        <text>2 GTP = 3',3'-c-di-GMP + 2 diphosphate</text>
        <dbReference type="Rhea" id="RHEA:24898"/>
        <dbReference type="ChEBI" id="CHEBI:33019"/>
        <dbReference type="ChEBI" id="CHEBI:37565"/>
        <dbReference type="ChEBI" id="CHEBI:58805"/>
        <dbReference type="EC" id="2.7.7.65"/>
    </reaction>
</comment>
<dbReference type="AlphaFoldDB" id="A0A212ITN3"/>
<dbReference type="GO" id="GO:0046872">
    <property type="term" value="F:metal ion binding"/>
    <property type="evidence" value="ECO:0007669"/>
    <property type="project" value="UniProtKB-KW"/>
</dbReference>
<reference evidence="8" key="1">
    <citation type="submission" date="2016-04" db="EMBL/GenBank/DDBJ databases">
        <authorList>
            <person name="Evans L.H."/>
            <person name="Alamgir A."/>
            <person name="Owens N."/>
            <person name="Weber N.D."/>
            <person name="Virtaneva K."/>
            <person name="Barbian K."/>
            <person name="Babar A."/>
            <person name="Rosenke K."/>
        </authorList>
    </citation>
    <scope>NUCLEOTIDE SEQUENCE</scope>
    <source>
        <strain evidence="8">92-2</strain>
    </source>
</reference>
<dbReference type="SMART" id="SM00267">
    <property type="entry name" value="GGDEF"/>
    <property type="match status" value="1"/>
</dbReference>
<keyword evidence="3" id="KW-0479">Metal-binding</keyword>
<dbReference type="InterPro" id="IPR043128">
    <property type="entry name" value="Rev_trsase/Diguanyl_cyclase"/>
</dbReference>
<feature type="transmembrane region" description="Helical" evidence="6">
    <location>
        <begin position="6"/>
        <end position="26"/>
    </location>
</feature>
<dbReference type="CDD" id="cd01949">
    <property type="entry name" value="GGDEF"/>
    <property type="match status" value="1"/>
</dbReference>
<dbReference type="PANTHER" id="PTHR45138">
    <property type="entry name" value="REGULATORY COMPONENTS OF SENSORY TRANSDUCTION SYSTEM"/>
    <property type="match status" value="1"/>
</dbReference>
<dbReference type="InterPro" id="IPR016131">
    <property type="entry name" value="Haemerythrin_Fe_BS"/>
</dbReference>
<dbReference type="Pfam" id="PF00990">
    <property type="entry name" value="GGDEF"/>
    <property type="match status" value="1"/>
</dbReference>
<dbReference type="InterPro" id="IPR035938">
    <property type="entry name" value="Hemerythrin-like_sf"/>
</dbReference>